<feature type="transmembrane region" description="Helical" evidence="1">
    <location>
        <begin position="68"/>
        <end position="93"/>
    </location>
</feature>
<reference evidence="2 3" key="1">
    <citation type="submission" date="2018-08" db="EMBL/GenBank/DDBJ databases">
        <title>Genomic Encyclopedia of Type Strains, Phase III (KMG-III): the genomes of soil and plant-associated and newly described type strains.</title>
        <authorList>
            <person name="Whitman W."/>
        </authorList>
    </citation>
    <scope>NUCLEOTIDE SEQUENCE [LARGE SCALE GENOMIC DNA]</scope>
    <source>
        <strain evidence="2 3">325-5</strain>
    </source>
</reference>
<evidence type="ECO:0000256" key="1">
    <source>
        <dbReference type="SAM" id="Phobius"/>
    </source>
</evidence>
<proteinExistence type="predicted"/>
<keyword evidence="1" id="KW-0812">Transmembrane</keyword>
<comment type="caution">
    <text evidence="2">The sequence shown here is derived from an EMBL/GenBank/DDBJ whole genome shotgun (WGS) entry which is preliminary data.</text>
</comment>
<organism evidence="2 3">
    <name type="scientific">Lutibacter oceani</name>
    <dbReference type="NCBI Taxonomy" id="1853311"/>
    <lineage>
        <taxon>Bacteria</taxon>
        <taxon>Pseudomonadati</taxon>
        <taxon>Bacteroidota</taxon>
        <taxon>Flavobacteriia</taxon>
        <taxon>Flavobacteriales</taxon>
        <taxon>Flavobacteriaceae</taxon>
        <taxon>Lutibacter</taxon>
    </lineage>
</organism>
<dbReference type="EMBL" id="QTTQ01000017">
    <property type="protein sequence ID" value="REE78710.1"/>
    <property type="molecule type" value="Genomic_DNA"/>
</dbReference>
<evidence type="ECO:0000313" key="2">
    <source>
        <dbReference type="EMBL" id="REE78710.1"/>
    </source>
</evidence>
<evidence type="ECO:0000313" key="3">
    <source>
        <dbReference type="Proteomes" id="UP000256429"/>
    </source>
</evidence>
<keyword evidence="3" id="KW-1185">Reference proteome</keyword>
<dbReference type="RefSeq" id="WP_115882837.1">
    <property type="nucleotide sequence ID" value="NZ_QTTQ01000017.1"/>
</dbReference>
<accession>A0A3D9RP89</accession>
<name>A0A3D9RP89_9FLAO</name>
<dbReference type="AlphaFoldDB" id="A0A3D9RP89"/>
<feature type="transmembrane region" description="Helical" evidence="1">
    <location>
        <begin position="32"/>
        <end position="56"/>
    </location>
</feature>
<feature type="transmembrane region" description="Helical" evidence="1">
    <location>
        <begin position="7"/>
        <end position="26"/>
    </location>
</feature>
<dbReference type="Proteomes" id="UP000256429">
    <property type="component" value="Unassembled WGS sequence"/>
</dbReference>
<protein>
    <submittedName>
        <fullName evidence="2">Uncharacterized protein</fullName>
    </submittedName>
</protein>
<keyword evidence="1" id="KW-0472">Membrane</keyword>
<gene>
    <name evidence="2" type="ORF">BX611_3041</name>
</gene>
<keyword evidence="1" id="KW-1133">Transmembrane helix</keyword>
<sequence>MTNRIGRFTALISFLIGTMILIIFYFTDSSAITEFGMIFIVVAGIINAGVFVKVLIDLINEKENRKKYFFTSGIMLLNIPIILAYFYFVMILMNTMRVSFINETGREITNLKIIGGEPKSIEKLEIGEKQTKWIAINSINDLILEYEFNGEVKTEMIYSYMVVGKKIEHRIGNKIKLIE</sequence>